<organism evidence="2 3">
    <name type="scientific">Tritrichomonas musculus</name>
    <dbReference type="NCBI Taxonomy" id="1915356"/>
    <lineage>
        <taxon>Eukaryota</taxon>
        <taxon>Metamonada</taxon>
        <taxon>Parabasalia</taxon>
        <taxon>Tritrichomonadida</taxon>
        <taxon>Tritrichomonadidae</taxon>
        <taxon>Tritrichomonas</taxon>
    </lineage>
</organism>
<dbReference type="InterPro" id="IPR002075">
    <property type="entry name" value="NTF2_dom"/>
</dbReference>
<name>A0ABR2KM69_9EUKA</name>
<evidence type="ECO:0000313" key="2">
    <source>
        <dbReference type="EMBL" id="KAK8892017.1"/>
    </source>
</evidence>
<dbReference type="Pfam" id="PF22602">
    <property type="entry name" value="NXF_NTF2"/>
    <property type="match status" value="1"/>
</dbReference>
<dbReference type="EMBL" id="JAPFFF010000004">
    <property type="protein sequence ID" value="KAK8892017.1"/>
    <property type="molecule type" value="Genomic_DNA"/>
</dbReference>
<dbReference type="InterPro" id="IPR032710">
    <property type="entry name" value="NTF2-like_dom_sf"/>
</dbReference>
<dbReference type="SUPFAM" id="SSF54427">
    <property type="entry name" value="NTF2-like"/>
    <property type="match status" value="1"/>
</dbReference>
<accession>A0ABR2KM69</accession>
<evidence type="ECO:0000313" key="3">
    <source>
        <dbReference type="Proteomes" id="UP001470230"/>
    </source>
</evidence>
<evidence type="ECO:0000259" key="1">
    <source>
        <dbReference type="Pfam" id="PF22602"/>
    </source>
</evidence>
<protein>
    <recommendedName>
        <fullName evidence="1">Nuclear transport factor 2 domain-containing protein</fullName>
    </recommendedName>
</protein>
<gene>
    <name evidence="2" type="ORF">M9Y10_029239</name>
</gene>
<dbReference type="Proteomes" id="UP001470230">
    <property type="component" value="Unassembled WGS sequence"/>
</dbReference>
<reference evidence="2 3" key="1">
    <citation type="submission" date="2024-04" db="EMBL/GenBank/DDBJ databases">
        <title>Tritrichomonas musculus Genome.</title>
        <authorList>
            <person name="Alves-Ferreira E."/>
            <person name="Grigg M."/>
            <person name="Lorenzi H."/>
            <person name="Galac M."/>
        </authorList>
    </citation>
    <scope>NUCLEOTIDE SEQUENCE [LARGE SCALE GENOMIC DNA]</scope>
    <source>
        <strain evidence="2 3">EAF2021</strain>
    </source>
</reference>
<comment type="caution">
    <text evidence="2">The sequence shown here is derived from an EMBL/GenBank/DDBJ whole genome shotgun (WGS) entry which is preliminary data.</text>
</comment>
<keyword evidence="3" id="KW-1185">Reference proteome</keyword>
<dbReference type="Gene3D" id="3.10.450.50">
    <property type="match status" value="1"/>
</dbReference>
<proteinExistence type="predicted"/>
<feature type="domain" description="Nuclear transport factor 2" evidence="1">
    <location>
        <begin position="203"/>
        <end position="352"/>
    </location>
</feature>
<sequence>MELTGKPLQGDKIYYFTIIPNKINEDQLSALVNEKFITELYEPDDKRLNLSNLSEKFKIPVINSYVASFILFLCAIKCFSEKIEINEINFENNGQANTMGFNNICILFPELQRVFFAGNPLKNDKNMFLPFIFPPDSGRPDVELITKELGSAKWGRLHQQVSMPFKINLKRVIKGNTIESTRPKFNLNNFVPATINPNTSPVHRFILAFFDRQWKDLPNIAEFYFENSVFSVTVDICSENSPLSRNFFNKKLDQSNQNTINRDFLALSPGEIAVGPEKIADMQFKIFGGGFYANLSSFVINFLSDQMCAVVCHGAFHKTENGVGNIFCFDRSLFIGTYDNRIFISNDHIFIRAGKLPGSF</sequence>